<sequence>MISSNEFQILGYIASILIGANILAMGLFVLFAKLPAGHFRELIRGIILQLDKFADSMANSEKRAAAIGQVNAILGWRGILVPTVLIGWVIDTEVAAIREMQKAAGTPDLHEDQEQEESSGRQDDRLMQPVTLAEIKQMAFTAKAALQQSAQGYGWPVKVYLHWSAGHYDQFFNDYHFNIGKDGAVFVSTSDLSEKKSHTYFRNSGAIGIVAACAYNAHSCNDLGPEPPTALQIEAMAQLIAVLSKALSIPIDIQHFMTHAEAADNMDGCNPGYAENGYPQGKYGPQHSVERWDLWVLKAGDKPGSGGNILRGKGIWYQQNGVG</sequence>
<feature type="region of interest" description="Disordered" evidence="1">
    <location>
        <begin position="105"/>
        <end position="126"/>
    </location>
</feature>
<evidence type="ECO:0000313" key="5">
    <source>
        <dbReference type="Proteomes" id="UP000320776"/>
    </source>
</evidence>
<dbReference type="EMBL" id="CP036259">
    <property type="protein sequence ID" value="QDR82925.1"/>
    <property type="molecule type" value="Genomic_DNA"/>
</dbReference>
<protein>
    <recommendedName>
        <fullName evidence="3">N-acetylmuramoyl-L-alanine amidase domain-containing protein</fullName>
    </recommendedName>
</protein>
<evidence type="ECO:0000259" key="3">
    <source>
        <dbReference type="Pfam" id="PF01510"/>
    </source>
</evidence>
<accession>A0A517DZZ0</accession>
<dbReference type="Pfam" id="PF01510">
    <property type="entry name" value="Amidase_2"/>
    <property type="match status" value="1"/>
</dbReference>
<dbReference type="KEGG" id="sted:SPTER_43740"/>
<keyword evidence="2" id="KW-0812">Transmembrane</keyword>
<feature type="transmembrane region" description="Helical" evidence="2">
    <location>
        <begin position="12"/>
        <end position="32"/>
    </location>
</feature>
<evidence type="ECO:0000313" key="4">
    <source>
        <dbReference type="EMBL" id="QDR82925.1"/>
    </source>
</evidence>
<dbReference type="Gene3D" id="3.40.80.10">
    <property type="entry name" value="Peptidoglycan recognition protein-like"/>
    <property type="match status" value="1"/>
</dbReference>
<dbReference type="InterPro" id="IPR002502">
    <property type="entry name" value="Amidase_domain"/>
</dbReference>
<proteinExistence type="predicted"/>
<dbReference type="Proteomes" id="UP000320776">
    <property type="component" value="Chromosome"/>
</dbReference>
<dbReference type="SUPFAM" id="SSF55846">
    <property type="entry name" value="N-acetylmuramoyl-L-alanine amidase-like"/>
    <property type="match status" value="1"/>
</dbReference>
<dbReference type="GO" id="GO:0009253">
    <property type="term" value="P:peptidoglycan catabolic process"/>
    <property type="evidence" value="ECO:0007669"/>
    <property type="project" value="InterPro"/>
</dbReference>
<evidence type="ECO:0000256" key="2">
    <source>
        <dbReference type="SAM" id="Phobius"/>
    </source>
</evidence>
<gene>
    <name evidence="4" type="ORF">SPTER_43740</name>
</gene>
<dbReference type="OrthoDB" id="548109at2"/>
<dbReference type="RefSeq" id="WP_144352256.1">
    <property type="nucleotide sequence ID" value="NZ_CP036259.1"/>
</dbReference>
<reference evidence="4 5" key="1">
    <citation type="submission" date="2019-02" db="EMBL/GenBank/DDBJ databases">
        <title>Closed genome of Sporomusa termitida DSM 4440.</title>
        <authorList>
            <person name="Poehlein A."/>
            <person name="Daniel R."/>
        </authorList>
    </citation>
    <scope>NUCLEOTIDE SEQUENCE [LARGE SCALE GENOMIC DNA]</scope>
    <source>
        <strain evidence="4 5">DSM 4440</strain>
    </source>
</reference>
<keyword evidence="5" id="KW-1185">Reference proteome</keyword>
<name>A0A517DZZ0_9FIRM</name>
<dbReference type="GO" id="GO:0008745">
    <property type="term" value="F:N-acetylmuramoyl-L-alanine amidase activity"/>
    <property type="evidence" value="ECO:0007669"/>
    <property type="project" value="InterPro"/>
</dbReference>
<keyword evidence="2" id="KW-0472">Membrane</keyword>
<keyword evidence="2" id="KW-1133">Transmembrane helix</keyword>
<evidence type="ECO:0000256" key="1">
    <source>
        <dbReference type="SAM" id="MobiDB-lite"/>
    </source>
</evidence>
<organism evidence="4 5">
    <name type="scientific">Sporomusa termitida</name>
    <dbReference type="NCBI Taxonomy" id="2377"/>
    <lineage>
        <taxon>Bacteria</taxon>
        <taxon>Bacillati</taxon>
        <taxon>Bacillota</taxon>
        <taxon>Negativicutes</taxon>
        <taxon>Selenomonadales</taxon>
        <taxon>Sporomusaceae</taxon>
        <taxon>Sporomusa</taxon>
    </lineage>
</organism>
<dbReference type="AlphaFoldDB" id="A0A517DZZ0"/>
<feature type="domain" description="N-acetylmuramoyl-L-alanine amidase" evidence="3">
    <location>
        <begin position="173"/>
        <end position="263"/>
    </location>
</feature>
<dbReference type="InterPro" id="IPR036505">
    <property type="entry name" value="Amidase/PGRP_sf"/>
</dbReference>
<feature type="compositionally biased region" description="Basic and acidic residues" evidence="1">
    <location>
        <begin position="108"/>
        <end position="126"/>
    </location>
</feature>